<name>A0A239GIH4_9BURK</name>
<proteinExistence type="predicted"/>
<dbReference type="Proteomes" id="UP000198284">
    <property type="component" value="Unassembled WGS sequence"/>
</dbReference>
<reference evidence="1 2" key="1">
    <citation type="submission" date="2017-06" db="EMBL/GenBank/DDBJ databases">
        <authorList>
            <person name="Kim H.J."/>
            <person name="Triplett B.A."/>
        </authorList>
    </citation>
    <scope>NUCLEOTIDE SEQUENCE [LARGE SCALE GENOMIC DNA]</scope>
    <source>
        <strain evidence="1 2">U15</strain>
    </source>
</reference>
<organism evidence="1 2">
    <name type="scientific">Noviherbaspirillum humi</name>
    <dbReference type="NCBI Taxonomy" id="1688639"/>
    <lineage>
        <taxon>Bacteria</taxon>
        <taxon>Pseudomonadati</taxon>
        <taxon>Pseudomonadota</taxon>
        <taxon>Betaproteobacteria</taxon>
        <taxon>Burkholderiales</taxon>
        <taxon>Oxalobacteraceae</taxon>
        <taxon>Noviherbaspirillum</taxon>
    </lineage>
</organism>
<dbReference type="EMBL" id="FZOT01000005">
    <property type="protein sequence ID" value="SNS68283.1"/>
    <property type="molecule type" value="Genomic_DNA"/>
</dbReference>
<evidence type="ECO:0000313" key="1">
    <source>
        <dbReference type="EMBL" id="SNS68283.1"/>
    </source>
</evidence>
<evidence type="ECO:0008006" key="3">
    <source>
        <dbReference type="Google" id="ProtNLM"/>
    </source>
</evidence>
<dbReference type="InterPro" id="IPR021317">
    <property type="entry name" value="DUF2917"/>
</dbReference>
<sequence>MEARLHAGLAGRLELLLQENQPLALRRARHRRVGCVSGRLLITAFGEPADIELHPGQSYVVPNHGLTLVEGVGRAVMRLERAQPSSSAALPGATAARLARLLRPFLRRALRAEARG</sequence>
<keyword evidence="2" id="KW-1185">Reference proteome</keyword>
<accession>A0A239GIH4</accession>
<gene>
    <name evidence="1" type="ORF">SAMN06265795_10518</name>
</gene>
<dbReference type="Pfam" id="PF11142">
    <property type="entry name" value="DUF2917"/>
    <property type="match status" value="1"/>
</dbReference>
<protein>
    <recommendedName>
        <fullName evidence="3">AraC-binding-like domain-containing protein</fullName>
    </recommendedName>
</protein>
<dbReference type="AlphaFoldDB" id="A0A239GIH4"/>
<evidence type="ECO:0000313" key="2">
    <source>
        <dbReference type="Proteomes" id="UP000198284"/>
    </source>
</evidence>